<dbReference type="Proteomes" id="UP000237631">
    <property type="component" value="Unassembled WGS sequence"/>
</dbReference>
<feature type="compositionally biased region" description="Basic and acidic residues" evidence="2">
    <location>
        <begin position="633"/>
        <end position="647"/>
    </location>
</feature>
<dbReference type="OrthoDB" id="26278at2759"/>
<sequence>MATPTPPQISRSGTPRPRESDFKPLVCVVDFNHHRGPEIEHWLGAQDGVDPAVSNDWGLIPYMALPDGAHQNEEEFSYFTLVHKGSTTAEGKDVEPTSVFGISCMHQIDSSSLTWKSEEVTRSAVQKAVVVITDRPEGFSALREKLSAVTRAWFAQKDFRDLDILQRFQENLTEEMNRSEDERDQYFGLSLRELLHTFKWQTLVMLKCMLLQQKILFFGSHCERVCQAQFSLISLIPGLVRSLRDCADPAMDRYAETLQKSDSVRTSDRASLLAYIGLPLQLFGKGSMFGPYTPLQQLDMITDANTQSYVVGSTNSLLLQQKDKYCDLLVNLDEDTAQVLNPALKNALTLTTADRRWVDFLTQSVNETWDAFDPSRPTTHGYAGSEEFIRLQFEEYLIALLSATKYHQYMATHKDGDPKLLLADVEGNPASEFSLAFVEAWEQSGNYKVWNRTADSQLFDIVEPRHPMAGGLTIEDVQRRLAVQISELHLDERFSQTREVVGKRLADGRTHVTSAFNRVWADIEAMREAQRKRTEDARAAAATANPQDGDPSRSDRPDAQKAQASVAAASQRAGAYLSSWGSWAAEKKKSWYAQRGTIGNQEAAAANTAAPANEAPAPSSYAIRNSMPSGGLRELKLNRSNTGDEKISSPPRNRPRVTTVSELAVNGTSKAEKPASSQQ</sequence>
<gene>
    <name evidence="4" type="ORF">CBER1_01494</name>
</gene>
<dbReference type="InterPro" id="IPR037516">
    <property type="entry name" value="Tripartite_DENN"/>
</dbReference>
<dbReference type="PANTHER" id="PTHR31017:SF1">
    <property type="entry name" value="LATE SECRETORY PATHWAY PROTEIN AVL9 HOMOLOG"/>
    <property type="match status" value="1"/>
</dbReference>
<dbReference type="GO" id="GO:0005737">
    <property type="term" value="C:cytoplasm"/>
    <property type="evidence" value="ECO:0007669"/>
    <property type="project" value="TreeGrafter"/>
</dbReference>
<dbReference type="PANTHER" id="PTHR31017">
    <property type="entry name" value="LATE SECRETORY PATHWAY PROTEIN AVL9-RELATED"/>
    <property type="match status" value="1"/>
</dbReference>
<reference evidence="5" key="1">
    <citation type="journal article" date="2017" name="bioRxiv">
        <title>Conservation of a gene cluster reveals novel cercosporin biosynthetic mechanisms and extends production to the genus Colletotrichum.</title>
        <authorList>
            <person name="de Jonge R."/>
            <person name="Ebert M.K."/>
            <person name="Huitt-Roehl C.R."/>
            <person name="Pal P."/>
            <person name="Suttle J.C."/>
            <person name="Spanner R.E."/>
            <person name="Neubauer J.D."/>
            <person name="Jurick W.M.II."/>
            <person name="Stott K.A."/>
            <person name="Secor G.A."/>
            <person name="Thomma B.P.H.J."/>
            <person name="Van de Peer Y."/>
            <person name="Townsend C.A."/>
            <person name="Bolton M.D."/>
        </authorList>
    </citation>
    <scope>NUCLEOTIDE SEQUENCE [LARGE SCALE GENOMIC DNA]</scope>
    <source>
        <strain evidence="5">CBS538.71</strain>
    </source>
</reference>
<evidence type="ECO:0000259" key="3">
    <source>
        <dbReference type="PROSITE" id="PS50211"/>
    </source>
</evidence>
<dbReference type="EMBL" id="PNEN01000549">
    <property type="protein sequence ID" value="PPJ55087.1"/>
    <property type="molecule type" value="Genomic_DNA"/>
</dbReference>
<keyword evidence="5" id="KW-1185">Reference proteome</keyword>
<proteinExistence type="inferred from homology"/>
<feature type="compositionally biased region" description="Low complexity" evidence="2">
    <location>
        <begin position="605"/>
        <end position="618"/>
    </location>
</feature>
<dbReference type="PROSITE" id="PS50211">
    <property type="entry name" value="DENN"/>
    <property type="match status" value="1"/>
</dbReference>
<feature type="region of interest" description="Disordered" evidence="2">
    <location>
        <begin position="1"/>
        <end position="21"/>
    </location>
</feature>
<dbReference type="AlphaFoldDB" id="A0A2S6C5T0"/>
<name>A0A2S6C5T0_9PEZI</name>
<evidence type="ECO:0000256" key="1">
    <source>
        <dbReference type="ARBA" id="ARBA00038178"/>
    </source>
</evidence>
<feature type="compositionally biased region" description="Basic and acidic residues" evidence="2">
    <location>
        <begin position="550"/>
        <end position="559"/>
    </location>
</feature>
<feature type="domain" description="UDENN" evidence="3">
    <location>
        <begin position="24"/>
        <end position="467"/>
    </location>
</feature>
<feature type="region of interest" description="Disordered" evidence="2">
    <location>
        <begin position="605"/>
        <end position="679"/>
    </location>
</feature>
<dbReference type="Gene3D" id="3.40.50.11500">
    <property type="match status" value="1"/>
</dbReference>
<dbReference type="Pfam" id="PF09794">
    <property type="entry name" value="Avl9"/>
    <property type="match status" value="1"/>
</dbReference>
<feature type="region of interest" description="Disordered" evidence="2">
    <location>
        <begin position="531"/>
        <end position="564"/>
    </location>
</feature>
<feature type="compositionally biased region" description="Polar residues" evidence="2">
    <location>
        <begin position="656"/>
        <end position="679"/>
    </location>
</feature>
<evidence type="ECO:0000313" key="4">
    <source>
        <dbReference type="EMBL" id="PPJ55087.1"/>
    </source>
</evidence>
<dbReference type="InterPro" id="IPR051731">
    <property type="entry name" value="DENND11/AVL9_GEFs"/>
</dbReference>
<accession>A0A2S6C5T0</accession>
<comment type="caution">
    <text evidence="4">The sequence shown here is derived from an EMBL/GenBank/DDBJ whole genome shotgun (WGS) entry which is preliminary data.</text>
</comment>
<evidence type="ECO:0000256" key="2">
    <source>
        <dbReference type="SAM" id="MobiDB-lite"/>
    </source>
</evidence>
<organism evidence="4 5">
    <name type="scientific">Cercospora berteroae</name>
    <dbReference type="NCBI Taxonomy" id="357750"/>
    <lineage>
        <taxon>Eukaryota</taxon>
        <taxon>Fungi</taxon>
        <taxon>Dikarya</taxon>
        <taxon>Ascomycota</taxon>
        <taxon>Pezizomycotina</taxon>
        <taxon>Dothideomycetes</taxon>
        <taxon>Dothideomycetidae</taxon>
        <taxon>Mycosphaerellales</taxon>
        <taxon>Mycosphaerellaceae</taxon>
        <taxon>Cercospora</taxon>
    </lineage>
</organism>
<comment type="similarity">
    <text evidence="1">Belongs to the AVL9 family.</text>
</comment>
<evidence type="ECO:0000313" key="5">
    <source>
        <dbReference type="Proteomes" id="UP000237631"/>
    </source>
</evidence>
<protein>
    <recommendedName>
        <fullName evidence="3">UDENN domain-containing protein</fullName>
    </recommendedName>
</protein>
<dbReference type="InterPro" id="IPR018307">
    <property type="entry name" value="ABL9/DENND6_dom"/>
</dbReference>
<dbReference type="InterPro" id="IPR043153">
    <property type="entry name" value="DENN_C"/>
</dbReference>